<dbReference type="Pfam" id="PF13828">
    <property type="entry name" value="DUF4190"/>
    <property type="match status" value="1"/>
</dbReference>
<accession>A0ABX6AK59</accession>
<sequence>MSVPPPPHPHGPAAPGAGPGSPWYPVPAPVPPPLNGLAVASLVTSLLCLAPLGLVFGCVALGQTAGGRQRGRGLAIAGVSVSGAVLLLAAAVVAFADIRVWTLPAPGDDGGATRPGRTTIASIGTGDCFDPQARPSVGDPSSLGDGRVELVPCTTPHHGEVYGSFPLTEQGDFPGRDRITAIARPRCGELFMDYALDPMAFGRLQTYYFHPDERGWESGNRTVVCWVARPGDAELDVSVRGNAADLDPAQREFLSALKPLYTAAALRPVEDQQNLTTATAWAHRMAQAQAETVRLLKDADLPGAEVPTGRLVAELEAGLPFWQQAAEAPDADVFLSRLRSVDEHNGEQHIRRIRDLLGLPLPAS</sequence>
<proteinExistence type="predicted"/>
<reference evidence="4 5" key="1">
    <citation type="submission" date="2017-09" db="EMBL/GenBank/DDBJ databases">
        <authorList>
            <person name="Lee N."/>
            <person name="Cho B.-K."/>
        </authorList>
    </citation>
    <scope>NUCLEOTIDE SEQUENCE [LARGE SCALE GENOMIC DNA]</scope>
    <source>
        <strain evidence="4 5">ATCC 39115</strain>
    </source>
</reference>
<dbReference type="Proteomes" id="UP000327143">
    <property type="component" value="Chromosome"/>
</dbReference>
<organism evidence="4 5">
    <name type="scientific">Streptomyces viridosporus T7A</name>
    <dbReference type="NCBI Taxonomy" id="665577"/>
    <lineage>
        <taxon>Bacteria</taxon>
        <taxon>Bacillati</taxon>
        <taxon>Actinomycetota</taxon>
        <taxon>Actinomycetes</taxon>
        <taxon>Kitasatosporales</taxon>
        <taxon>Streptomycetaceae</taxon>
        <taxon>Streptomyces</taxon>
    </lineage>
</organism>
<keyword evidence="5" id="KW-1185">Reference proteome</keyword>
<keyword evidence="1" id="KW-0812">Transmembrane</keyword>
<feature type="domain" description="DUF4190" evidence="2">
    <location>
        <begin position="37"/>
        <end position="90"/>
    </location>
</feature>
<feature type="transmembrane region" description="Helical" evidence="1">
    <location>
        <begin position="74"/>
        <end position="96"/>
    </location>
</feature>
<protein>
    <submittedName>
        <fullName evidence="4">DUF4190 domain-containing protein</fullName>
    </submittedName>
</protein>
<feature type="transmembrane region" description="Helical" evidence="1">
    <location>
        <begin position="37"/>
        <end position="62"/>
    </location>
</feature>
<evidence type="ECO:0000313" key="4">
    <source>
        <dbReference type="EMBL" id="QEU87489.1"/>
    </source>
</evidence>
<dbReference type="EMBL" id="CP023700">
    <property type="protein sequence ID" value="QEU87489.1"/>
    <property type="molecule type" value="Genomic_DNA"/>
</dbReference>
<evidence type="ECO:0000259" key="3">
    <source>
        <dbReference type="Pfam" id="PF13845"/>
    </source>
</evidence>
<dbReference type="Pfam" id="PF13845">
    <property type="entry name" value="Septum_form"/>
    <property type="match status" value="1"/>
</dbReference>
<name>A0ABX6AK59_STRVD</name>
<evidence type="ECO:0000256" key="1">
    <source>
        <dbReference type="SAM" id="Phobius"/>
    </source>
</evidence>
<dbReference type="InterPro" id="IPR026004">
    <property type="entry name" value="Septum_form"/>
</dbReference>
<feature type="domain" description="Septum formation-related" evidence="3">
    <location>
        <begin position="145"/>
        <end position="249"/>
    </location>
</feature>
<dbReference type="InterPro" id="IPR025241">
    <property type="entry name" value="DUF4190"/>
</dbReference>
<keyword evidence="1" id="KW-1133">Transmembrane helix</keyword>
<gene>
    <name evidence="4" type="ORF">CP969_24520</name>
</gene>
<keyword evidence="1" id="KW-0472">Membrane</keyword>
<evidence type="ECO:0000313" key="5">
    <source>
        <dbReference type="Proteomes" id="UP000327143"/>
    </source>
</evidence>
<evidence type="ECO:0000259" key="2">
    <source>
        <dbReference type="Pfam" id="PF13828"/>
    </source>
</evidence>